<dbReference type="InterPro" id="IPR046713">
    <property type="entry name" value="DUF6786"/>
</dbReference>
<organism evidence="1 2">
    <name type="scientific">Candidatus Synechococcus spongiarum 15L</name>
    <dbReference type="NCBI Taxonomy" id="1608419"/>
    <lineage>
        <taxon>Bacteria</taxon>
        <taxon>Bacillati</taxon>
        <taxon>Cyanobacteriota</taxon>
        <taxon>Cyanophyceae</taxon>
        <taxon>Synechococcales</taxon>
        <taxon>Synechococcaceae</taxon>
        <taxon>Synechococcus</taxon>
    </lineage>
</organism>
<dbReference type="Proteomes" id="UP000035037">
    <property type="component" value="Unassembled WGS sequence"/>
</dbReference>
<evidence type="ECO:0000313" key="1">
    <source>
        <dbReference type="EMBL" id="KKZ12637.1"/>
    </source>
</evidence>
<reference evidence="1 2" key="1">
    <citation type="submission" date="2015-02" db="EMBL/GenBank/DDBJ databases">
        <authorList>
            <person name="Slaby B."/>
            <person name="Hentschel U."/>
        </authorList>
    </citation>
    <scope>NUCLEOTIDE SEQUENCE [LARGE SCALE GENOMIC DNA]</scope>
    <source>
        <strain evidence="1">15L</strain>
    </source>
</reference>
<proteinExistence type="predicted"/>
<gene>
    <name evidence="1" type="ORF">TQ37_05275</name>
</gene>
<name>A0A0G8AVT6_9SYNE</name>
<dbReference type="AlphaFoldDB" id="A0A0G8AVT6"/>
<evidence type="ECO:0000313" key="2">
    <source>
        <dbReference type="Proteomes" id="UP000035037"/>
    </source>
</evidence>
<keyword evidence="1" id="KW-0449">Lipoprotein</keyword>
<dbReference type="Pfam" id="PF20583">
    <property type="entry name" value="DUF6786"/>
    <property type="match status" value="1"/>
</dbReference>
<dbReference type="EMBL" id="JYFQ01000104">
    <property type="protein sequence ID" value="KKZ12637.1"/>
    <property type="molecule type" value="Genomic_DNA"/>
</dbReference>
<dbReference type="PATRIC" id="fig|1608419.3.peg.49"/>
<protein>
    <submittedName>
        <fullName evidence="1">Lipoprotein</fullName>
    </submittedName>
</protein>
<accession>A0A0G8AVT6</accession>
<comment type="caution">
    <text evidence="1">The sequence shown here is derived from an EMBL/GenBank/DDBJ whole genome shotgun (WGS) entry which is preliminary data.</text>
</comment>
<reference evidence="1 2" key="2">
    <citation type="submission" date="2015-05" db="EMBL/GenBank/DDBJ databases">
        <title>Lifestyle Evolution in Cyanobacterial Symbionts of Sponges.</title>
        <authorList>
            <person name="Burgsdorf I."/>
            <person name="Slaby B.M."/>
            <person name="Handley K.M."/>
            <person name="Haber M."/>
            <person name="Blom J."/>
            <person name="Marshall C.W."/>
            <person name="Gilbert J.A."/>
            <person name="Hentschel U."/>
            <person name="Steindler L."/>
        </authorList>
    </citation>
    <scope>NUCLEOTIDE SEQUENCE [LARGE SCALE GENOMIC DNA]</scope>
    <source>
        <strain evidence="1">15L</strain>
    </source>
</reference>
<sequence>MEPLPETAAFGADLEFLQEHTSLVVLTDADAQAQVAVSPDMQGRVLTSTAQGSEGTSFGWINRPVIASGQRRKHINVFGGEDRFWLGPEGGQFSIYFKEGDPFDLDHWQVPEEIDWGLWALVSQSAEQVAFEKDMRLENYSGTVFDLKVDRSVRLLSVDTVNVLLGLEIDPGIHMVAFESVNTVTNTGSEAWTAETGLLSIWILGMYNPSPTTTVVVPYAAGSEEAAGPVVNAAYFGEVPADRLTHDDEVVYFKGDGEFRSKIGFSKARSMPTFGSYDAANGVLTLVQYTRPDEDDLYVNSMWELQEDPFNGDVVNSYNDGPPEVGVPPLGPFYELETSSPAMALAPGEAHTHVHRTIHLQGDEAALDRTAVAVLGKSLGTIRSVFVE</sequence>